<name>A0AAE1YBW1_9LAMI</name>
<evidence type="ECO:0000313" key="2">
    <source>
        <dbReference type="EMBL" id="KAK4427137.1"/>
    </source>
</evidence>
<protein>
    <submittedName>
        <fullName evidence="2">Uncharacterized protein</fullName>
    </submittedName>
</protein>
<feature type="region of interest" description="Disordered" evidence="1">
    <location>
        <begin position="186"/>
        <end position="277"/>
    </location>
</feature>
<proteinExistence type="predicted"/>
<organism evidence="2 3">
    <name type="scientific">Sesamum alatum</name>
    <dbReference type="NCBI Taxonomy" id="300844"/>
    <lineage>
        <taxon>Eukaryota</taxon>
        <taxon>Viridiplantae</taxon>
        <taxon>Streptophyta</taxon>
        <taxon>Embryophyta</taxon>
        <taxon>Tracheophyta</taxon>
        <taxon>Spermatophyta</taxon>
        <taxon>Magnoliopsida</taxon>
        <taxon>eudicotyledons</taxon>
        <taxon>Gunneridae</taxon>
        <taxon>Pentapetalae</taxon>
        <taxon>asterids</taxon>
        <taxon>lamiids</taxon>
        <taxon>Lamiales</taxon>
        <taxon>Pedaliaceae</taxon>
        <taxon>Sesamum</taxon>
    </lineage>
</organism>
<evidence type="ECO:0000313" key="3">
    <source>
        <dbReference type="Proteomes" id="UP001293254"/>
    </source>
</evidence>
<accession>A0AAE1YBW1</accession>
<feature type="compositionally biased region" description="Basic and acidic residues" evidence="1">
    <location>
        <begin position="209"/>
        <end position="222"/>
    </location>
</feature>
<dbReference type="EMBL" id="JACGWO010000005">
    <property type="protein sequence ID" value="KAK4427137.1"/>
    <property type="molecule type" value="Genomic_DNA"/>
</dbReference>
<dbReference type="PANTHER" id="PTHR33095">
    <property type="entry name" value="OS07G0619500 PROTEIN"/>
    <property type="match status" value="1"/>
</dbReference>
<gene>
    <name evidence="2" type="ORF">Salat_1482600</name>
</gene>
<dbReference type="PANTHER" id="PTHR33095:SF127">
    <property type="entry name" value="OS05G0578100 PROTEIN"/>
    <property type="match status" value="1"/>
</dbReference>
<comment type="caution">
    <text evidence="2">The sequence shown here is derived from an EMBL/GenBank/DDBJ whole genome shotgun (WGS) entry which is preliminary data.</text>
</comment>
<feature type="compositionally biased region" description="Basic and acidic residues" evidence="1">
    <location>
        <begin position="235"/>
        <end position="244"/>
    </location>
</feature>
<evidence type="ECO:0000256" key="1">
    <source>
        <dbReference type="SAM" id="MobiDB-lite"/>
    </source>
</evidence>
<dbReference type="Proteomes" id="UP001293254">
    <property type="component" value="Unassembled WGS sequence"/>
</dbReference>
<keyword evidence="3" id="KW-1185">Reference proteome</keyword>
<dbReference type="Pfam" id="PF07816">
    <property type="entry name" value="DUF1645"/>
    <property type="match status" value="1"/>
</dbReference>
<feature type="compositionally biased region" description="Pro residues" evidence="1">
    <location>
        <begin position="256"/>
        <end position="265"/>
    </location>
</feature>
<sequence length="300" mass="32885">MQAGPVVSLSPSFNSYSNTKLAEIAARVAGEFDPDELYGEFCFDRRRNSAVQRVDGGGISENRVAEGEESEDEEEFEFAFVTRESEMLSPISADEIFHDGKIRPVYPVFNRGVLLGGVGFGNENEKENGVRDSVSSKGPRVRLPLRKLFIEERETTVTTSSSSSSEADELDGVAAETYCVWRPKEAAEEEDGRCKNSGSAGSTSKRWKLRDLLHRSHSEGSKDSFVTLSHSSSGTKKENEKGGKETPASGGKVKPAVPPPPPPPYNRDGGEKQRSYLPYRQDIVGIFGNVNVLSKNLKPF</sequence>
<dbReference type="InterPro" id="IPR012442">
    <property type="entry name" value="DUF1645_plant"/>
</dbReference>
<reference evidence="2" key="2">
    <citation type="journal article" date="2024" name="Plant">
        <title>Genomic evolution and insights into agronomic trait innovations of Sesamum species.</title>
        <authorList>
            <person name="Miao H."/>
            <person name="Wang L."/>
            <person name="Qu L."/>
            <person name="Liu H."/>
            <person name="Sun Y."/>
            <person name="Le M."/>
            <person name="Wang Q."/>
            <person name="Wei S."/>
            <person name="Zheng Y."/>
            <person name="Lin W."/>
            <person name="Duan Y."/>
            <person name="Cao H."/>
            <person name="Xiong S."/>
            <person name="Wang X."/>
            <person name="Wei L."/>
            <person name="Li C."/>
            <person name="Ma Q."/>
            <person name="Ju M."/>
            <person name="Zhao R."/>
            <person name="Li G."/>
            <person name="Mu C."/>
            <person name="Tian Q."/>
            <person name="Mei H."/>
            <person name="Zhang T."/>
            <person name="Gao T."/>
            <person name="Zhang H."/>
        </authorList>
    </citation>
    <scope>NUCLEOTIDE SEQUENCE</scope>
    <source>
        <strain evidence="2">3651</strain>
    </source>
</reference>
<dbReference type="AlphaFoldDB" id="A0AAE1YBW1"/>
<reference evidence="2" key="1">
    <citation type="submission" date="2020-06" db="EMBL/GenBank/DDBJ databases">
        <authorList>
            <person name="Li T."/>
            <person name="Hu X."/>
            <person name="Zhang T."/>
            <person name="Song X."/>
            <person name="Zhang H."/>
            <person name="Dai N."/>
            <person name="Sheng W."/>
            <person name="Hou X."/>
            <person name="Wei L."/>
        </authorList>
    </citation>
    <scope>NUCLEOTIDE SEQUENCE</scope>
    <source>
        <strain evidence="2">3651</strain>
        <tissue evidence="2">Leaf</tissue>
    </source>
</reference>